<reference evidence="5" key="1">
    <citation type="journal article" date="2019" name="Int. J. Syst. Evol. Microbiol.">
        <title>The Global Catalogue of Microorganisms (GCM) 10K type strain sequencing project: providing services to taxonomists for standard genome sequencing and annotation.</title>
        <authorList>
            <consortium name="The Broad Institute Genomics Platform"/>
            <consortium name="The Broad Institute Genome Sequencing Center for Infectious Disease"/>
            <person name="Wu L."/>
            <person name="Ma J."/>
        </authorList>
    </citation>
    <scope>NUCLEOTIDE SEQUENCE [LARGE SCALE GENOMIC DNA]</scope>
    <source>
        <strain evidence="5">CGMCC-1.15741</strain>
    </source>
</reference>
<dbReference type="PANTHER" id="PTHR33175:SF5">
    <property type="entry name" value="INTEGRATION HOST FACTOR SUBUNIT BETA"/>
    <property type="match status" value="1"/>
</dbReference>
<dbReference type="GO" id="GO:0003677">
    <property type="term" value="F:DNA binding"/>
    <property type="evidence" value="ECO:0007669"/>
    <property type="project" value="UniProtKB-KW"/>
</dbReference>
<dbReference type="EMBL" id="JBHSSW010000022">
    <property type="protein sequence ID" value="MFC6199090.1"/>
    <property type="molecule type" value="Genomic_DNA"/>
</dbReference>
<evidence type="ECO:0000313" key="4">
    <source>
        <dbReference type="EMBL" id="MFC6199090.1"/>
    </source>
</evidence>
<dbReference type="PANTHER" id="PTHR33175">
    <property type="entry name" value="DNA-BINDING PROTEIN HU"/>
    <property type="match status" value="1"/>
</dbReference>
<keyword evidence="2 4" id="KW-0238">DNA-binding</keyword>
<dbReference type="RefSeq" id="WP_045983909.1">
    <property type="nucleotide sequence ID" value="NZ_JBHSSW010000022.1"/>
</dbReference>
<sequence length="97" mass="10845">MLRSQLIERLVETHPHLPRSVVEAALNAILNEITDSLAKGSRIEIRGFGSFFGRARQARTGRDPRTGEAVPVFAKRVPRFRASNLLLDRLNRPTTPG</sequence>
<protein>
    <submittedName>
        <fullName evidence="4">HU family DNA-binding protein</fullName>
    </submittedName>
</protein>
<evidence type="ECO:0000256" key="3">
    <source>
        <dbReference type="RuleBase" id="RU003939"/>
    </source>
</evidence>
<dbReference type="InterPro" id="IPR010992">
    <property type="entry name" value="IHF-like_DNA-bd_dom_sf"/>
</dbReference>
<keyword evidence="5" id="KW-1185">Reference proteome</keyword>
<proteinExistence type="inferred from homology"/>
<dbReference type="InterPro" id="IPR000119">
    <property type="entry name" value="Hist_DNA-bd"/>
</dbReference>
<evidence type="ECO:0000313" key="5">
    <source>
        <dbReference type="Proteomes" id="UP001596303"/>
    </source>
</evidence>
<dbReference type="PRINTS" id="PR01727">
    <property type="entry name" value="DNABINDINGHU"/>
</dbReference>
<gene>
    <name evidence="4" type="ORF">ACFQDM_13460</name>
</gene>
<name>A0ABW1SBR8_9PROT</name>
<accession>A0ABW1SBR8</accession>
<comment type="similarity">
    <text evidence="1 3">Belongs to the bacterial histone-like protein family.</text>
</comment>
<organism evidence="4 5">
    <name type="scientific">Ponticaulis profundi</name>
    <dbReference type="NCBI Taxonomy" id="2665222"/>
    <lineage>
        <taxon>Bacteria</taxon>
        <taxon>Pseudomonadati</taxon>
        <taxon>Pseudomonadota</taxon>
        <taxon>Alphaproteobacteria</taxon>
        <taxon>Hyphomonadales</taxon>
        <taxon>Hyphomonadaceae</taxon>
        <taxon>Ponticaulis</taxon>
    </lineage>
</organism>
<dbReference type="SMART" id="SM00411">
    <property type="entry name" value="BHL"/>
    <property type="match status" value="1"/>
</dbReference>
<comment type="caution">
    <text evidence="4">The sequence shown here is derived from an EMBL/GenBank/DDBJ whole genome shotgun (WGS) entry which is preliminary data.</text>
</comment>
<dbReference type="Proteomes" id="UP001596303">
    <property type="component" value="Unassembled WGS sequence"/>
</dbReference>
<dbReference type="Pfam" id="PF00216">
    <property type="entry name" value="Bac_DNA_binding"/>
    <property type="match status" value="1"/>
</dbReference>
<dbReference type="CDD" id="cd13836">
    <property type="entry name" value="IHF_B"/>
    <property type="match status" value="1"/>
</dbReference>
<evidence type="ECO:0000256" key="1">
    <source>
        <dbReference type="ARBA" id="ARBA00010529"/>
    </source>
</evidence>
<evidence type="ECO:0000256" key="2">
    <source>
        <dbReference type="ARBA" id="ARBA00023125"/>
    </source>
</evidence>
<dbReference type="Gene3D" id="4.10.520.10">
    <property type="entry name" value="IHF-like DNA-binding proteins"/>
    <property type="match status" value="1"/>
</dbReference>
<dbReference type="SUPFAM" id="SSF47729">
    <property type="entry name" value="IHF-like DNA-binding proteins"/>
    <property type="match status" value="1"/>
</dbReference>